<organism evidence="1 2">
    <name type="scientific">Dictyocaulus viviparus</name>
    <name type="common">Bovine lungworm</name>
    <dbReference type="NCBI Taxonomy" id="29172"/>
    <lineage>
        <taxon>Eukaryota</taxon>
        <taxon>Metazoa</taxon>
        <taxon>Ecdysozoa</taxon>
        <taxon>Nematoda</taxon>
        <taxon>Chromadorea</taxon>
        <taxon>Rhabditida</taxon>
        <taxon>Rhabditina</taxon>
        <taxon>Rhabditomorpha</taxon>
        <taxon>Strongyloidea</taxon>
        <taxon>Metastrongylidae</taxon>
        <taxon>Dictyocaulus</taxon>
    </lineage>
</organism>
<dbReference type="Proteomes" id="UP000053766">
    <property type="component" value="Unassembled WGS sequence"/>
</dbReference>
<dbReference type="OrthoDB" id="10267155at2759"/>
<protein>
    <submittedName>
        <fullName evidence="1">Uncharacterized protein</fullName>
    </submittedName>
</protein>
<keyword evidence="2" id="KW-1185">Reference proteome</keyword>
<gene>
    <name evidence="1" type="ORF">DICVIV_01892</name>
</gene>
<name>A0A0D8YBI1_DICVI</name>
<reference evidence="1 2" key="1">
    <citation type="submission" date="2013-11" db="EMBL/GenBank/DDBJ databases">
        <title>Draft genome of the bovine lungworm Dictyocaulus viviparus.</title>
        <authorList>
            <person name="Mitreva M."/>
        </authorList>
    </citation>
    <scope>NUCLEOTIDE SEQUENCE [LARGE SCALE GENOMIC DNA]</scope>
    <source>
        <strain evidence="1 2">HannoverDv2000</strain>
    </source>
</reference>
<dbReference type="STRING" id="29172.A0A0D8YBI1"/>
<reference evidence="2" key="2">
    <citation type="journal article" date="2016" name="Sci. Rep.">
        <title>Dictyocaulus viviparus genome, variome and transcriptome elucidate lungworm biology and support future intervention.</title>
        <authorList>
            <person name="McNulty S.N."/>
            <person name="Strube C."/>
            <person name="Rosa B.A."/>
            <person name="Martin J.C."/>
            <person name="Tyagi R."/>
            <person name="Choi Y.J."/>
            <person name="Wang Q."/>
            <person name="Hallsworth Pepin K."/>
            <person name="Zhang X."/>
            <person name="Ozersky P."/>
            <person name="Wilson R.K."/>
            <person name="Sternberg P.W."/>
            <person name="Gasser R.B."/>
            <person name="Mitreva M."/>
        </authorList>
    </citation>
    <scope>NUCLEOTIDE SEQUENCE [LARGE SCALE GENOMIC DNA]</scope>
    <source>
        <strain evidence="2">HannoverDv2000</strain>
    </source>
</reference>
<evidence type="ECO:0000313" key="1">
    <source>
        <dbReference type="EMBL" id="KJH51911.1"/>
    </source>
</evidence>
<dbReference type="EMBL" id="KN716174">
    <property type="protein sequence ID" value="KJH51911.1"/>
    <property type="molecule type" value="Genomic_DNA"/>
</dbReference>
<proteinExistence type="predicted"/>
<sequence>MPYVTNSRSLAEQFVDSSASEDSLDSVSTAIHLKPCGYASEGNTLNRCEKSRTTESSGYLSEGGMAIYEKMQARLQEYRSSMRRIQLEYYDRYALNSSIQ</sequence>
<dbReference type="AlphaFoldDB" id="A0A0D8YBI1"/>
<accession>A0A0D8YBI1</accession>
<evidence type="ECO:0000313" key="2">
    <source>
        <dbReference type="Proteomes" id="UP000053766"/>
    </source>
</evidence>